<evidence type="ECO:0000256" key="1">
    <source>
        <dbReference type="ARBA" id="ARBA00022460"/>
    </source>
</evidence>
<dbReference type="PANTHER" id="PTHR12236">
    <property type="entry name" value="STRUCTURAL CONTITUENT OF CUTICLE"/>
    <property type="match status" value="1"/>
</dbReference>
<proteinExistence type="predicted"/>
<feature type="non-terminal residue" evidence="6">
    <location>
        <position position="162"/>
    </location>
</feature>
<feature type="compositionally biased region" description="Basic and acidic residues" evidence="4">
    <location>
        <begin position="108"/>
        <end position="128"/>
    </location>
</feature>
<name>A0ABN8INF6_9NEOP</name>
<evidence type="ECO:0000313" key="7">
    <source>
        <dbReference type="Proteomes" id="UP000837857"/>
    </source>
</evidence>
<evidence type="ECO:0000256" key="3">
    <source>
        <dbReference type="PROSITE-ProRule" id="PRU00497"/>
    </source>
</evidence>
<feature type="compositionally biased region" description="Polar residues" evidence="4">
    <location>
        <begin position="129"/>
        <end position="151"/>
    </location>
</feature>
<dbReference type="InterPro" id="IPR000618">
    <property type="entry name" value="Insect_cuticle"/>
</dbReference>
<evidence type="ECO:0000256" key="5">
    <source>
        <dbReference type="SAM" id="SignalP"/>
    </source>
</evidence>
<keyword evidence="2 5" id="KW-0732">Signal</keyword>
<keyword evidence="7" id="KW-1185">Reference proteome</keyword>
<dbReference type="InterPro" id="IPR031311">
    <property type="entry name" value="CHIT_BIND_RR_consensus"/>
</dbReference>
<organism evidence="6 7">
    <name type="scientific">Iphiclides podalirius</name>
    <name type="common">scarce swallowtail</name>
    <dbReference type="NCBI Taxonomy" id="110791"/>
    <lineage>
        <taxon>Eukaryota</taxon>
        <taxon>Metazoa</taxon>
        <taxon>Ecdysozoa</taxon>
        <taxon>Arthropoda</taxon>
        <taxon>Hexapoda</taxon>
        <taxon>Insecta</taxon>
        <taxon>Pterygota</taxon>
        <taxon>Neoptera</taxon>
        <taxon>Endopterygota</taxon>
        <taxon>Lepidoptera</taxon>
        <taxon>Glossata</taxon>
        <taxon>Ditrysia</taxon>
        <taxon>Papilionoidea</taxon>
        <taxon>Papilionidae</taxon>
        <taxon>Papilioninae</taxon>
        <taxon>Iphiclides</taxon>
    </lineage>
</organism>
<dbReference type="PROSITE" id="PS00233">
    <property type="entry name" value="CHIT_BIND_RR_1"/>
    <property type="match status" value="1"/>
</dbReference>
<dbReference type="Proteomes" id="UP000837857">
    <property type="component" value="Chromosome 23"/>
</dbReference>
<dbReference type="PRINTS" id="PR00947">
    <property type="entry name" value="CUTICLE"/>
</dbReference>
<gene>
    <name evidence="6" type="ORF">IPOD504_LOCUS9754</name>
</gene>
<dbReference type="Pfam" id="PF00379">
    <property type="entry name" value="Chitin_bind_4"/>
    <property type="match status" value="1"/>
</dbReference>
<accession>A0ABN8INF6</accession>
<sequence length="162" mass="18639">MFQKLVILSGILMSAACMVLHQPPLPLYLPLQYQEPTPNYNFAYEVNDEHTGDYKRQQESRRGDAVLGQYSLLQPDGITRTVEYRADDHTGFNAVVNNVGRPNNVQQERQEENSNTEANRRPDERQSRPEQSWQTSNDQQVPRSPSTISHTSLIQHVLRNFS</sequence>
<dbReference type="PROSITE" id="PS51257">
    <property type="entry name" value="PROKAR_LIPOPROTEIN"/>
    <property type="match status" value="1"/>
</dbReference>
<reference evidence="6" key="1">
    <citation type="submission" date="2022-03" db="EMBL/GenBank/DDBJ databases">
        <authorList>
            <person name="Martin H S."/>
        </authorList>
    </citation>
    <scope>NUCLEOTIDE SEQUENCE</scope>
</reference>
<evidence type="ECO:0000256" key="4">
    <source>
        <dbReference type="SAM" id="MobiDB-lite"/>
    </source>
</evidence>
<evidence type="ECO:0000313" key="6">
    <source>
        <dbReference type="EMBL" id="CAH2056559.1"/>
    </source>
</evidence>
<dbReference type="InterPro" id="IPR051217">
    <property type="entry name" value="Insect_Cuticle_Struc_Prot"/>
</dbReference>
<dbReference type="PANTHER" id="PTHR12236:SF86">
    <property type="entry name" value="CCP84AC-RELATED"/>
    <property type="match status" value="1"/>
</dbReference>
<keyword evidence="1 3" id="KW-0193">Cuticle</keyword>
<feature type="signal peptide" evidence="5">
    <location>
        <begin position="1"/>
        <end position="17"/>
    </location>
</feature>
<feature type="region of interest" description="Disordered" evidence="4">
    <location>
        <begin position="97"/>
        <end position="151"/>
    </location>
</feature>
<dbReference type="PROSITE" id="PS51155">
    <property type="entry name" value="CHIT_BIND_RR_2"/>
    <property type="match status" value="1"/>
</dbReference>
<feature type="chain" id="PRO_5046609175" evidence="5">
    <location>
        <begin position="18"/>
        <end position="162"/>
    </location>
</feature>
<evidence type="ECO:0000256" key="2">
    <source>
        <dbReference type="ARBA" id="ARBA00022729"/>
    </source>
</evidence>
<dbReference type="EMBL" id="OW152835">
    <property type="protein sequence ID" value="CAH2056559.1"/>
    <property type="molecule type" value="Genomic_DNA"/>
</dbReference>
<protein>
    <submittedName>
        <fullName evidence="6">Uncharacterized protein</fullName>
    </submittedName>
</protein>